<gene>
    <name evidence="3" type="ORF">JI739_16455</name>
</gene>
<sequence>MAAPATSGDAAPVVAAPDPQPRAPGFTVPPGACDCHAHVCGPATRYPLFARRIYSPPEATGAAEYAGLRARLGIERAVLVQPSFYGTDNRALLDAMAAGNGRMRGVAVLGDADDARTLERLHEAGVRGARVNIVDLADGKGQLPVDRLRALAGRIRPFGWHLELLMHVDEFPGLDRLLADLPVPLVFGHLGYVRKGRGVDEPGFQAFLRLLRDGRAWAKLTGPYRISSQGLPHPDIEAFAQALRETAPRRLLWGSDWPHVMLQWNIPMPNDGDLLDLLARWVPDAGQRRQVLVDNPAALYGFPT</sequence>
<protein>
    <submittedName>
        <fullName evidence="3">Amidohydrolase family protein</fullName>
    </submittedName>
</protein>
<dbReference type="InterPro" id="IPR032466">
    <property type="entry name" value="Metal_Hydrolase"/>
</dbReference>
<dbReference type="InterPro" id="IPR006680">
    <property type="entry name" value="Amidohydro-rel"/>
</dbReference>
<dbReference type="Gene3D" id="3.20.20.140">
    <property type="entry name" value="Metal-dependent hydrolases"/>
    <property type="match status" value="1"/>
</dbReference>
<name>A0A937D7E6_9BURK</name>
<evidence type="ECO:0000256" key="1">
    <source>
        <dbReference type="SAM" id="MobiDB-lite"/>
    </source>
</evidence>
<organism evidence="3 4">
    <name type="scientific">Ramlibacter aurantiacus</name>
    <dbReference type="NCBI Taxonomy" id="2801330"/>
    <lineage>
        <taxon>Bacteria</taxon>
        <taxon>Pseudomonadati</taxon>
        <taxon>Pseudomonadota</taxon>
        <taxon>Betaproteobacteria</taxon>
        <taxon>Burkholderiales</taxon>
        <taxon>Comamonadaceae</taxon>
        <taxon>Ramlibacter</taxon>
    </lineage>
</organism>
<reference evidence="3" key="1">
    <citation type="submission" date="2021-01" db="EMBL/GenBank/DDBJ databases">
        <title>Ramlibacter sp. strain AW1 16S ribosomal RNA gene Genome sequencing and assembly.</title>
        <authorList>
            <person name="Kang M."/>
        </authorList>
    </citation>
    <scope>NUCLEOTIDE SEQUENCE</scope>
    <source>
        <strain evidence="3">AW1</strain>
    </source>
</reference>
<keyword evidence="4" id="KW-1185">Reference proteome</keyword>
<dbReference type="AlphaFoldDB" id="A0A937D7E6"/>
<proteinExistence type="predicted"/>
<dbReference type="SUPFAM" id="SSF51556">
    <property type="entry name" value="Metallo-dependent hydrolases"/>
    <property type="match status" value="1"/>
</dbReference>
<dbReference type="RefSeq" id="WP_201685022.1">
    <property type="nucleotide sequence ID" value="NZ_JAEQNA010000006.1"/>
</dbReference>
<dbReference type="InterPro" id="IPR052358">
    <property type="entry name" value="Aro_Compnd_Degr_Hydrolases"/>
</dbReference>
<feature type="region of interest" description="Disordered" evidence="1">
    <location>
        <begin position="1"/>
        <end position="22"/>
    </location>
</feature>
<evidence type="ECO:0000313" key="4">
    <source>
        <dbReference type="Proteomes" id="UP000613011"/>
    </source>
</evidence>
<dbReference type="PANTHER" id="PTHR35563">
    <property type="entry name" value="BARREL METAL-DEPENDENT HYDROLASE, PUTATIVE (AFU_ORTHOLOGUE AFUA_1G16240)-RELATED"/>
    <property type="match status" value="1"/>
</dbReference>
<evidence type="ECO:0000259" key="2">
    <source>
        <dbReference type="Pfam" id="PF04909"/>
    </source>
</evidence>
<dbReference type="Proteomes" id="UP000613011">
    <property type="component" value="Unassembled WGS sequence"/>
</dbReference>
<feature type="domain" description="Amidohydrolase-related" evidence="2">
    <location>
        <begin position="33"/>
        <end position="302"/>
    </location>
</feature>
<dbReference type="EMBL" id="JAEQNA010000006">
    <property type="protein sequence ID" value="MBL0421943.1"/>
    <property type="molecule type" value="Genomic_DNA"/>
</dbReference>
<comment type="caution">
    <text evidence="3">The sequence shown here is derived from an EMBL/GenBank/DDBJ whole genome shotgun (WGS) entry which is preliminary data.</text>
</comment>
<dbReference type="Pfam" id="PF04909">
    <property type="entry name" value="Amidohydro_2"/>
    <property type="match status" value="1"/>
</dbReference>
<evidence type="ECO:0000313" key="3">
    <source>
        <dbReference type="EMBL" id="MBL0421943.1"/>
    </source>
</evidence>
<dbReference type="PANTHER" id="PTHR35563:SF2">
    <property type="entry name" value="BARREL METAL-DEPENDENT HYDROLASE, PUTATIVE (AFU_ORTHOLOGUE AFUA_1G16240)-RELATED"/>
    <property type="match status" value="1"/>
</dbReference>
<accession>A0A937D7E6</accession>
<dbReference type="GO" id="GO:0016787">
    <property type="term" value="F:hydrolase activity"/>
    <property type="evidence" value="ECO:0007669"/>
    <property type="project" value="InterPro"/>
</dbReference>